<keyword evidence="3" id="KW-1185">Reference proteome</keyword>
<dbReference type="Pfam" id="PF12730">
    <property type="entry name" value="ABC2_membrane_4"/>
    <property type="match status" value="1"/>
</dbReference>
<feature type="transmembrane region" description="Helical" evidence="1">
    <location>
        <begin position="143"/>
        <end position="170"/>
    </location>
</feature>
<gene>
    <name evidence="2" type="ORF">psyc5s11_06940</name>
</gene>
<feature type="transmembrane region" description="Helical" evidence="1">
    <location>
        <begin position="17"/>
        <end position="36"/>
    </location>
</feature>
<dbReference type="RefSeq" id="WP_224036293.1">
    <property type="nucleotide sequence ID" value="NZ_AP024849.1"/>
</dbReference>
<evidence type="ECO:0008006" key="4">
    <source>
        <dbReference type="Google" id="ProtNLM"/>
    </source>
</evidence>
<feature type="transmembrane region" description="Helical" evidence="1">
    <location>
        <begin position="222"/>
        <end position="243"/>
    </location>
</feature>
<evidence type="ECO:0000313" key="3">
    <source>
        <dbReference type="Proteomes" id="UP000824633"/>
    </source>
</evidence>
<evidence type="ECO:0000256" key="1">
    <source>
        <dbReference type="SAM" id="Phobius"/>
    </source>
</evidence>
<dbReference type="Proteomes" id="UP000824633">
    <property type="component" value="Chromosome"/>
</dbReference>
<keyword evidence="1" id="KW-1133">Transmembrane helix</keyword>
<sequence>MSNLIRGEFYKLRKSKYFIGMIFLAMIVGVLFITLWEMDRETNLIYNNVRKNGAMSISYAYDRIAVGSFLFALLGGTFIIKDVNTGNLSKSFSYGYTRSKVILSKLIVFVIFSLFLELIYTAVLVIYVSKKHGFYENLNLNSILYLSAVIVSLILFSIATISIIGMVAILTSSVFITLVLPIIFWISIIFIYKNMGSHIFYILSSLPWLRPRGIFQSREENIISVISVVVTLAITIGGSLLYVKHKDIR</sequence>
<feature type="transmembrane region" description="Helical" evidence="1">
    <location>
        <begin position="101"/>
        <end position="128"/>
    </location>
</feature>
<keyword evidence="1" id="KW-0472">Membrane</keyword>
<reference evidence="3" key="1">
    <citation type="submission" date="2021-07" db="EMBL/GenBank/DDBJ databases">
        <title>Complete genome sequencing of a Clostridium isolate.</title>
        <authorList>
            <person name="Ueki A."/>
            <person name="Tonouchi A."/>
        </authorList>
    </citation>
    <scope>NUCLEOTIDE SEQUENCE [LARGE SCALE GENOMIC DNA]</scope>
    <source>
        <strain evidence="3">C5S11</strain>
    </source>
</reference>
<dbReference type="EMBL" id="AP024849">
    <property type="protein sequence ID" value="BCZ44627.1"/>
    <property type="molecule type" value="Genomic_DNA"/>
</dbReference>
<protein>
    <recommendedName>
        <fullName evidence="4">ABC-2 family transporter protein</fullName>
    </recommendedName>
</protein>
<evidence type="ECO:0000313" key="2">
    <source>
        <dbReference type="EMBL" id="BCZ44627.1"/>
    </source>
</evidence>
<keyword evidence="1" id="KW-0812">Transmembrane</keyword>
<name>A0ABM7T6P2_9CLOT</name>
<accession>A0ABM7T6P2</accession>
<organism evidence="2 3">
    <name type="scientific">Clostridium gelidum</name>
    <dbReference type="NCBI Taxonomy" id="704125"/>
    <lineage>
        <taxon>Bacteria</taxon>
        <taxon>Bacillati</taxon>
        <taxon>Bacillota</taxon>
        <taxon>Clostridia</taxon>
        <taxon>Eubacteriales</taxon>
        <taxon>Clostridiaceae</taxon>
        <taxon>Clostridium</taxon>
    </lineage>
</organism>
<feature type="transmembrane region" description="Helical" evidence="1">
    <location>
        <begin position="56"/>
        <end position="80"/>
    </location>
</feature>
<proteinExistence type="predicted"/>